<dbReference type="Proteomes" id="UP001500420">
    <property type="component" value="Unassembled WGS sequence"/>
</dbReference>
<keyword evidence="3" id="KW-1185">Reference proteome</keyword>
<feature type="compositionally biased region" description="Acidic residues" evidence="1">
    <location>
        <begin position="114"/>
        <end position="123"/>
    </location>
</feature>
<comment type="caution">
    <text evidence="2">The sequence shown here is derived from an EMBL/GenBank/DDBJ whole genome shotgun (WGS) entry which is preliminary data.</text>
</comment>
<feature type="compositionally biased region" description="Acidic residues" evidence="1">
    <location>
        <begin position="135"/>
        <end position="170"/>
    </location>
</feature>
<name>A0AAV3T9Q4_9EURY</name>
<gene>
    <name evidence="2" type="ORF">GCM10009020_18660</name>
</gene>
<feature type="compositionally biased region" description="Low complexity" evidence="1">
    <location>
        <begin position="66"/>
        <end position="80"/>
    </location>
</feature>
<feature type="compositionally biased region" description="Acidic residues" evidence="1">
    <location>
        <begin position="92"/>
        <end position="101"/>
    </location>
</feature>
<protein>
    <recommendedName>
        <fullName evidence="4">Oxidoreductase</fullName>
    </recommendedName>
</protein>
<accession>A0AAV3T9Q4</accession>
<feature type="compositionally biased region" description="Low complexity" evidence="1">
    <location>
        <begin position="227"/>
        <end position="238"/>
    </location>
</feature>
<dbReference type="InterPro" id="IPR055519">
    <property type="entry name" value="DUF7093"/>
</dbReference>
<feature type="region of interest" description="Disordered" evidence="1">
    <location>
        <begin position="57"/>
        <end position="267"/>
    </location>
</feature>
<reference evidence="2 3" key="1">
    <citation type="journal article" date="2019" name="Int. J. Syst. Evol. Microbiol.">
        <title>The Global Catalogue of Microorganisms (GCM) 10K type strain sequencing project: providing services to taxonomists for standard genome sequencing and annotation.</title>
        <authorList>
            <consortium name="The Broad Institute Genomics Platform"/>
            <consortium name="The Broad Institute Genome Sequencing Center for Infectious Disease"/>
            <person name="Wu L."/>
            <person name="Ma J."/>
        </authorList>
    </citation>
    <scope>NUCLEOTIDE SEQUENCE [LARGE SCALE GENOMIC DNA]</scope>
    <source>
        <strain evidence="2 3">JCM 16328</strain>
    </source>
</reference>
<evidence type="ECO:0000313" key="3">
    <source>
        <dbReference type="Proteomes" id="UP001500420"/>
    </source>
</evidence>
<dbReference type="AlphaFoldDB" id="A0AAV3T9Q4"/>
<dbReference type="Pfam" id="PF23373">
    <property type="entry name" value="DUF7093"/>
    <property type="match status" value="1"/>
</dbReference>
<dbReference type="EMBL" id="BAAADV010000003">
    <property type="protein sequence ID" value="GAA0672265.1"/>
    <property type="molecule type" value="Genomic_DNA"/>
</dbReference>
<organism evidence="2 3">
    <name type="scientific">Natronoarchaeum mannanilyticum</name>
    <dbReference type="NCBI Taxonomy" id="926360"/>
    <lineage>
        <taxon>Archaea</taxon>
        <taxon>Methanobacteriati</taxon>
        <taxon>Methanobacteriota</taxon>
        <taxon>Stenosarchaea group</taxon>
        <taxon>Halobacteria</taxon>
        <taxon>Halobacteriales</taxon>
        <taxon>Natronoarchaeaceae</taxon>
    </lineage>
</organism>
<feature type="compositionally biased region" description="Basic and acidic residues" evidence="1">
    <location>
        <begin position="171"/>
        <end position="190"/>
    </location>
</feature>
<dbReference type="RefSeq" id="WP_343773725.1">
    <property type="nucleotide sequence ID" value="NZ_BAAADV010000003.1"/>
</dbReference>
<evidence type="ECO:0000313" key="2">
    <source>
        <dbReference type="EMBL" id="GAA0672265.1"/>
    </source>
</evidence>
<proteinExistence type="predicted"/>
<evidence type="ECO:0000256" key="1">
    <source>
        <dbReference type="SAM" id="MobiDB-lite"/>
    </source>
</evidence>
<sequence length="302" mass="31320">MGLRCSLLGHSFGDSEVEREREEQGSEVVVTIREEQTCSRCGKTKLVSENKEVTSLAARQGGGGASDASAGGEDAGADAAVESNGPAAGDAGSEDAVDADGETVAAGDGRDAEIIDDGPDDTVPEATREAASVAEGDDEAASDPENPVEPETDPEDDAVILDEDEEENSEPSEREHGEWPDADDTRRSDDAEGTSQKWPDADGEDEGFDAEPTSGEPDDVEFGGGLTPEAEGTPEGEGQMVESADTGFTSADSAPSPVDADRERETTEYVCPECGHTAAGTGTSLRAGDICPECRRGYIAER</sequence>
<evidence type="ECO:0008006" key="4">
    <source>
        <dbReference type="Google" id="ProtNLM"/>
    </source>
</evidence>